<keyword evidence="1" id="KW-0472">Membrane</keyword>
<evidence type="ECO:0000256" key="1">
    <source>
        <dbReference type="SAM" id="Phobius"/>
    </source>
</evidence>
<reference evidence="3" key="3">
    <citation type="submission" date="2016-11" db="EMBL/GenBank/DDBJ databases">
        <authorList>
            <person name="Jaros S."/>
            <person name="Januszkiewicz K."/>
            <person name="Wedrychowicz H."/>
        </authorList>
    </citation>
    <scope>NUCLEOTIDE SEQUENCE [LARGE SCALE GENOMIC DNA]</scope>
    <source>
        <strain evidence="3">DX253</strain>
    </source>
</reference>
<feature type="transmembrane region" description="Helical" evidence="1">
    <location>
        <begin position="12"/>
        <end position="31"/>
    </location>
</feature>
<organism evidence="2 4">
    <name type="scientific">Haladaptatus paucihalophilus DX253</name>
    <dbReference type="NCBI Taxonomy" id="797209"/>
    <lineage>
        <taxon>Archaea</taxon>
        <taxon>Methanobacteriati</taxon>
        <taxon>Methanobacteriota</taxon>
        <taxon>Stenosarchaea group</taxon>
        <taxon>Halobacteria</taxon>
        <taxon>Halobacteriales</taxon>
        <taxon>Haladaptataceae</taxon>
        <taxon>Haladaptatus</taxon>
    </lineage>
</organism>
<gene>
    <name evidence="3" type="ORF">SAMN05444342_3447</name>
    <name evidence="2" type="ORF">ZOD2009_13171</name>
</gene>
<dbReference type="eggNOG" id="arCOG00009">
    <property type="taxonomic scope" value="Archaea"/>
</dbReference>
<keyword evidence="1" id="KW-1133">Transmembrane helix</keyword>
<reference evidence="5" key="2">
    <citation type="submission" date="2016-11" db="EMBL/GenBank/DDBJ databases">
        <authorList>
            <person name="Varghese N."/>
            <person name="Submissions S."/>
        </authorList>
    </citation>
    <scope>NUCLEOTIDE SEQUENCE [LARGE SCALE GENOMIC DNA]</scope>
    <source>
        <strain evidence="5">DX253</strain>
    </source>
</reference>
<evidence type="ECO:0000313" key="5">
    <source>
        <dbReference type="Proteomes" id="UP000184203"/>
    </source>
</evidence>
<dbReference type="Proteomes" id="UP000184203">
    <property type="component" value="Unassembled WGS sequence"/>
</dbReference>
<accession>E7QUZ8</accession>
<reference evidence="2 4" key="1">
    <citation type="journal article" date="2014" name="ISME J.">
        <title>Trehalose/2-sulfotrehalose biosynthesis and glycine-betaine uptake are widely spread mechanisms for osmoadaptation in the Halobacteriales.</title>
        <authorList>
            <person name="Youssef N.H."/>
            <person name="Savage-Ashlock K.N."/>
            <person name="McCully A.L."/>
            <person name="Luedtke B."/>
            <person name="Shaw E.I."/>
            <person name="Hoff W.D."/>
            <person name="Elshahed M.S."/>
        </authorList>
    </citation>
    <scope>NUCLEOTIDE SEQUENCE [LARGE SCALE GENOMIC DNA]</scope>
    <source>
        <strain evidence="2 4">DX253</strain>
    </source>
</reference>
<keyword evidence="1" id="KW-0812">Transmembrane</keyword>
<dbReference type="RefSeq" id="WP_007980527.1">
    <property type="nucleotide sequence ID" value="NZ_AEMG01000013.1"/>
</dbReference>
<sequence length="55" mass="5535">MTERLGFTETVSFALGGIIGGGIFAVLGVVAQVAGPTAWIAYLVTGIVVMATGYS</sequence>
<name>E7QUZ8_HALPU</name>
<dbReference type="AlphaFoldDB" id="E7QUZ8"/>
<evidence type="ECO:0000313" key="2">
    <source>
        <dbReference type="EMBL" id="EFW91516.1"/>
    </source>
</evidence>
<evidence type="ECO:0000313" key="3">
    <source>
        <dbReference type="EMBL" id="SHL25968.1"/>
    </source>
</evidence>
<dbReference type="EMBL" id="AEMG01000013">
    <property type="protein sequence ID" value="EFW91516.1"/>
    <property type="molecule type" value="Genomic_DNA"/>
</dbReference>
<proteinExistence type="predicted"/>
<dbReference type="Gene3D" id="1.20.1740.10">
    <property type="entry name" value="Amino acid/polyamine transporter I"/>
    <property type="match status" value="1"/>
</dbReference>
<evidence type="ECO:0000313" key="4">
    <source>
        <dbReference type="Proteomes" id="UP000003751"/>
    </source>
</evidence>
<protein>
    <submittedName>
        <fullName evidence="3">Amino acid permease</fullName>
    </submittedName>
</protein>
<dbReference type="PATRIC" id="fig|797209.4.peg.2592"/>
<dbReference type="Proteomes" id="UP000003751">
    <property type="component" value="Unassembled WGS sequence"/>
</dbReference>
<dbReference type="EMBL" id="FRAN01000005">
    <property type="protein sequence ID" value="SHL25968.1"/>
    <property type="molecule type" value="Genomic_DNA"/>
</dbReference>
<dbReference type="STRING" id="797209.GCA_000376445_03855"/>
<keyword evidence="5" id="KW-1185">Reference proteome</keyword>